<dbReference type="Proteomes" id="UP000251314">
    <property type="component" value="Unassembled WGS sequence"/>
</dbReference>
<evidence type="ECO:0000313" key="6">
    <source>
        <dbReference type="EMBL" id="KAG3229373.1"/>
    </source>
</evidence>
<feature type="region of interest" description="Disordered" evidence="1">
    <location>
        <begin position="136"/>
        <end position="219"/>
    </location>
</feature>
<dbReference type="Proteomes" id="UP000697107">
    <property type="component" value="Unassembled WGS sequence"/>
</dbReference>
<protein>
    <submittedName>
        <fullName evidence="7">Uncharacterized protein</fullName>
    </submittedName>
</protein>
<evidence type="ECO:0000313" key="5">
    <source>
        <dbReference type="EMBL" id="KAG3000039.1"/>
    </source>
</evidence>
<dbReference type="AlphaFoldDB" id="A0A329T2N2"/>
<gene>
    <name evidence="7" type="ORF">PC110_g950</name>
    <name evidence="2" type="ORF">PC113_g790</name>
    <name evidence="3" type="ORF">PC115_g483</name>
    <name evidence="4" type="ORF">PC117_g448</name>
    <name evidence="5" type="ORF">PC118_g487</name>
    <name evidence="6" type="ORF">PC129_g146</name>
</gene>
<feature type="compositionally biased region" description="Basic and acidic residues" evidence="1">
    <location>
        <begin position="204"/>
        <end position="219"/>
    </location>
</feature>
<feature type="compositionally biased region" description="Basic and acidic residues" evidence="1">
    <location>
        <begin position="143"/>
        <end position="184"/>
    </location>
</feature>
<accession>A0A329T2N2</accession>
<reference evidence="2" key="2">
    <citation type="submission" date="2018-10" db="EMBL/GenBank/DDBJ databases">
        <title>Effector identification in a new, highly contiguous assembly of the strawberry crown rot pathogen Phytophthora cactorum.</title>
        <authorList>
            <person name="Armitage A.D."/>
            <person name="Nellist C.F."/>
            <person name="Bates H."/>
            <person name="Vickerstaff R.J."/>
            <person name="Harrison R.J."/>
        </authorList>
    </citation>
    <scope>NUCLEOTIDE SEQUENCE</scope>
    <source>
        <strain evidence="2">15-7</strain>
        <strain evidence="3">4032</strain>
        <strain evidence="4">4040</strain>
        <strain evidence="5">P415</strain>
        <strain evidence="6">P421</strain>
    </source>
</reference>
<dbReference type="Proteomes" id="UP000736787">
    <property type="component" value="Unassembled WGS sequence"/>
</dbReference>
<proteinExistence type="predicted"/>
<evidence type="ECO:0000313" key="2">
    <source>
        <dbReference type="EMBL" id="KAG2868720.1"/>
    </source>
</evidence>
<dbReference type="EMBL" id="RCMK01000005">
    <property type="protein sequence ID" value="KAG2955464.1"/>
    <property type="molecule type" value="Genomic_DNA"/>
</dbReference>
<evidence type="ECO:0000313" key="3">
    <source>
        <dbReference type="EMBL" id="KAG2944106.1"/>
    </source>
</evidence>
<dbReference type="EMBL" id="RCMG01000008">
    <property type="protein sequence ID" value="KAG2868720.1"/>
    <property type="molecule type" value="Genomic_DNA"/>
</dbReference>
<evidence type="ECO:0000313" key="8">
    <source>
        <dbReference type="Proteomes" id="UP000251314"/>
    </source>
</evidence>
<reference evidence="7 8" key="1">
    <citation type="submission" date="2018-01" db="EMBL/GenBank/DDBJ databases">
        <title>Draft genome of the strawberry crown rot pathogen Phytophthora cactorum.</title>
        <authorList>
            <person name="Armitage A.D."/>
            <person name="Lysoe E."/>
            <person name="Nellist C.F."/>
            <person name="Harrison R.J."/>
            <person name="Brurberg M.B."/>
        </authorList>
    </citation>
    <scope>NUCLEOTIDE SEQUENCE [LARGE SCALE GENOMIC DNA]</scope>
    <source>
        <strain evidence="7 8">10300</strain>
    </source>
</reference>
<dbReference type="Proteomes" id="UP000760860">
    <property type="component" value="Unassembled WGS sequence"/>
</dbReference>
<evidence type="ECO:0000313" key="4">
    <source>
        <dbReference type="EMBL" id="KAG2955464.1"/>
    </source>
</evidence>
<keyword evidence="8" id="KW-1185">Reference proteome</keyword>
<evidence type="ECO:0000256" key="1">
    <source>
        <dbReference type="SAM" id="MobiDB-lite"/>
    </source>
</evidence>
<dbReference type="EMBL" id="RCML01000005">
    <property type="protein sequence ID" value="KAG3000039.1"/>
    <property type="molecule type" value="Genomic_DNA"/>
</dbReference>
<comment type="caution">
    <text evidence="7">The sequence shown here is derived from an EMBL/GenBank/DDBJ whole genome shotgun (WGS) entry which is preliminary data.</text>
</comment>
<dbReference type="VEuPathDB" id="FungiDB:PC110_g950"/>
<dbReference type="Proteomes" id="UP000774804">
    <property type="component" value="Unassembled WGS sequence"/>
</dbReference>
<dbReference type="EMBL" id="RCMI01000005">
    <property type="protein sequence ID" value="KAG2944106.1"/>
    <property type="molecule type" value="Genomic_DNA"/>
</dbReference>
<dbReference type="EMBL" id="MJFZ01000010">
    <property type="protein sequence ID" value="RAW42894.1"/>
    <property type="molecule type" value="Genomic_DNA"/>
</dbReference>
<feature type="region of interest" description="Disordered" evidence="1">
    <location>
        <begin position="17"/>
        <end position="43"/>
    </location>
</feature>
<dbReference type="OrthoDB" id="128926at2759"/>
<sequence length="219" mass="25429">MELPEDVYEDELIDAFDAPEPDALASTKPPAPSPQLKSLNLGQPMRPKVQEFRLYPTFDDTAKTPEAPIVQPSKVTQQHDKVSINEVQQQDASPSLAQVYREEELMSEEELQRKQQQIEREMCMYKERFDHVAQALAGGTPHQIEERKKREVERLERQGKRYETVETRLQHQIERLEEREERRARIQARHHQASRSPSPSSAYEGRDDSAEDNGRGKQE</sequence>
<organism evidence="7 8">
    <name type="scientific">Phytophthora cactorum</name>
    <dbReference type="NCBI Taxonomy" id="29920"/>
    <lineage>
        <taxon>Eukaryota</taxon>
        <taxon>Sar</taxon>
        <taxon>Stramenopiles</taxon>
        <taxon>Oomycota</taxon>
        <taxon>Peronosporomycetes</taxon>
        <taxon>Peronosporales</taxon>
        <taxon>Peronosporaceae</taxon>
        <taxon>Phytophthora</taxon>
    </lineage>
</organism>
<evidence type="ECO:0000313" key="7">
    <source>
        <dbReference type="EMBL" id="RAW42894.1"/>
    </source>
</evidence>
<dbReference type="EMBL" id="RCMV01000002">
    <property type="protein sequence ID" value="KAG3229373.1"/>
    <property type="molecule type" value="Genomic_DNA"/>
</dbReference>
<dbReference type="Proteomes" id="UP000735874">
    <property type="component" value="Unassembled WGS sequence"/>
</dbReference>
<name>A0A329T2N2_9STRA</name>